<dbReference type="Gene3D" id="1.10.10.10">
    <property type="entry name" value="Winged helix-like DNA-binding domain superfamily/Winged helix DNA-binding domain"/>
    <property type="match status" value="2"/>
</dbReference>
<keyword evidence="2" id="KW-0238">DNA-binding</keyword>
<dbReference type="Pfam" id="PF01037">
    <property type="entry name" value="AsnC_trans_reg"/>
    <property type="match status" value="1"/>
</dbReference>
<reference evidence="6" key="1">
    <citation type="journal article" date="2019" name="Int. J. Syst. Evol. Microbiol.">
        <title>The Global Catalogue of Microorganisms (GCM) 10K type strain sequencing project: providing services to taxonomists for standard genome sequencing and annotation.</title>
        <authorList>
            <consortium name="The Broad Institute Genomics Platform"/>
            <consortium name="The Broad Institute Genome Sequencing Center for Infectious Disease"/>
            <person name="Wu L."/>
            <person name="Ma J."/>
        </authorList>
    </citation>
    <scope>NUCLEOTIDE SEQUENCE [LARGE SCALE GENOMIC DNA]</scope>
    <source>
        <strain evidence="6">CGMCC 4.7643</strain>
    </source>
</reference>
<keyword evidence="3" id="KW-0804">Transcription</keyword>
<evidence type="ECO:0000313" key="5">
    <source>
        <dbReference type="EMBL" id="MFD2464691.1"/>
    </source>
</evidence>
<evidence type="ECO:0000313" key="6">
    <source>
        <dbReference type="Proteomes" id="UP001597419"/>
    </source>
</evidence>
<dbReference type="InterPro" id="IPR019887">
    <property type="entry name" value="Tscrpt_reg_AsnC/Lrp_C"/>
</dbReference>
<dbReference type="PROSITE" id="PS50956">
    <property type="entry name" value="HTH_ASNC_2"/>
    <property type="match status" value="1"/>
</dbReference>
<accession>A0ABW5GV42</accession>
<gene>
    <name evidence="5" type="ORF">ACFSYJ_39155</name>
</gene>
<proteinExistence type="predicted"/>
<dbReference type="Gene3D" id="3.30.70.920">
    <property type="match status" value="1"/>
</dbReference>
<protein>
    <submittedName>
        <fullName evidence="5">Lrp/AsnC family transcriptional regulator</fullName>
    </submittedName>
</protein>
<keyword evidence="1" id="KW-0805">Transcription regulation</keyword>
<dbReference type="InterPro" id="IPR036390">
    <property type="entry name" value="WH_DNA-bd_sf"/>
</dbReference>
<evidence type="ECO:0000259" key="4">
    <source>
        <dbReference type="PROSITE" id="PS50956"/>
    </source>
</evidence>
<dbReference type="PRINTS" id="PR00033">
    <property type="entry name" value="HTHASNC"/>
</dbReference>
<evidence type="ECO:0000256" key="3">
    <source>
        <dbReference type="ARBA" id="ARBA00023163"/>
    </source>
</evidence>
<dbReference type="Proteomes" id="UP001597419">
    <property type="component" value="Unassembled WGS sequence"/>
</dbReference>
<keyword evidence="6" id="KW-1185">Reference proteome</keyword>
<dbReference type="SMART" id="SM00344">
    <property type="entry name" value="HTH_ASNC"/>
    <property type="match status" value="1"/>
</dbReference>
<dbReference type="InterPro" id="IPR036388">
    <property type="entry name" value="WH-like_DNA-bd_sf"/>
</dbReference>
<dbReference type="InterPro" id="IPR000485">
    <property type="entry name" value="AsnC-type_HTH_dom"/>
</dbReference>
<evidence type="ECO:0000256" key="2">
    <source>
        <dbReference type="ARBA" id="ARBA00023125"/>
    </source>
</evidence>
<evidence type="ECO:0000256" key="1">
    <source>
        <dbReference type="ARBA" id="ARBA00023015"/>
    </source>
</evidence>
<dbReference type="RefSeq" id="WP_345385974.1">
    <property type="nucleotide sequence ID" value="NZ_BAABHG010000001.1"/>
</dbReference>
<dbReference type="Pfam" id="PF13404">
    <property type="entry name" value="HTH_AsnC-type"/>
    <property type="match status" value="2"/>
</dbReference>
<dbReference type="PANTHER" id="PTHR30154">
    <property type="entry name" value="LEUCINE-RESPONSIVE REGULATORY PROTEIN"/>
    <property type="match status" value="1"/>
</dbReference>
<dbReference type="InterPro" id="IPR011008">
    <property type="entry name" value="Dimeric_a/b-barrel"/>
</dbReference>
<dbReference type="InterPro" id="IPR019888">
    <property type="entry name" value="Tscrpt_reg_AsnC-like"/>
</dbReference>
<feature type="domain" description="HTH asnC-type" evidence="4">
    <location>
        <begin position="180"/>
        <end position="239"/>
    </location>
</feature>
<name>A0ABW5GV42_9PSEU</name>
<dbReference type="SUPFAM" id="SSF46785">
    <property type="entry name" value="Winged helix' DNA-binding domain"/>
    <property type="match status" value="2"/>
</dbReference>
<organism evidence="5 6">
    <name type="scientific">Amycolatopsis samaneae</name>
    <dbReference type="NCBI Taxonomy" id="664691"/>
    <lineage>
        <taxon>Bacteria</taxon>
        <taxon>Bacillati</taxon>
        <taxon>Actinomycetota</taxon>
        <taxon>Actinomycetes</taxon>
        <taxon>Pseudonocardiales</taxon>
        <taxon>Pseudonocardiaceae</taxon>
        <taxon>Amycolatopsis</taxon>
    </lineage>
</organism>
<sequence>MTGDRHTLDDVDRRLVAALQLDGRASWGRIAAAIGVSERTVVRRAGPLLGTRVVRVTAVRNPMCLPGVIPLVLRLRCKPGRTPLVADAVAALANTIEVLYLDGGDEVYAVVFVPGPHRQRSLLLKDLPAMSSVTSWRTHRLLKIFPESLGWRAPLLDEEQTGALAPAVVFRPAEPPPDQDDTDLRLIELLIADGRAPYSDLARATGISESTARRKVARLLTGGVLRLATEVDAELLGYRMEAVLWLSVRPAGLTHVGELLAAHPATRLVAVTSGSANVVATLITRDVDELYRVLTGTLGELPDVSQFELTPVLRAVKRAGTVLG</sequence>
<dbReference type="SUPFAM" id="SSF54909">
    <property type="entry name" value="Dimeric alpha+beta barrel"/>
    <property type="match status" value="1"/>
</dbReference>
<dbReference type="EMBL" id="JBHUKU010000026">
    <property type="protein sequence ID" value="MFD2464691.1"/>
    <property type="molecule type" value="Genomic_DNA"/>
</dbReference>
<dbReference type="PANTHER" id="PTHR30154:SF34">
    <property type="entry name" value="TRANSCRIPTIONAL REGULATOR AZLB"/>
    <property type="match status" value="1"/>
</dbReference>
<comment type="caution">
    <text evidence="5">The sequence shown here is derived from an EMBL/GenBank/DDBJ whole genome shotgun (WGS) entry which is preliminary data.</text>
</comment>